<dbReference type="PRINTS" id="PR00171">
    <property type="entry name" value="SUGRTRNSPORT"/>
</dbReference>
<feature type="transmembrane region" description="Helical" evidence="9">
    <location>
        <begin position="199"/>
        <end position="217"/>
    </location>
</feature>
<feature type="transmembrane region" description="Helical" evidence="9">
    <location>
        <begin position="314"/>
        <end position="337"/>
    </location>
</feature>
<dbReference type="PROSITE" id="PS00216">
    <property type="entry name" value="SUGAR_TRANSPORT_1"/>
    <property type="match status" value="1"/>
</dbReference>
<feature type="transmembrane region" description="Helical" evidence="9">
    <location>
        <begin position="344"/>
        <end position="367"/>
    </location>
</feature>
<dbReference type="InterPro" id="IPR005829">
    <property type="entry name" value="Sugar_transporter_CS"/>
</dbReference>
<dbReference type="InterPro" id="IPR020846">
    <property type="entry name" value="MFS_dom"/>
</dbReference>
<evidence type="ECO:0000256" key="3">
    <source>
        <dbReference type="ARBA" id="ARBA00022692"/>
    </source>
</evidence>
<gene>
    <name evidence="11" type="ORF">PHYEVI_LOCUS1838</name>
</gene>
<keyword evidence="3 9" id="KW-0812">Transmembrane</keyword>
<dbReference type="InterPro" id="IPR036259">
    <property type="entry name" value="MFS_trans_sf"/>
</dbReference>
<dbReference type="EMBL" id="OU900103">
    <property type="protein sequence ID" value="CAH1158635.1"/>
    <property type="molecule type" value="Genomic_DNA"/>
</dbReference>
<dbReference type="Proteomes" id="UP001153712">
    <property type="component" value="Chromosome 10"/>
</dbReference>
<feature type="transmembrane region" description="Helical" evidence="9">
    <location>
        <begin position="416"/>
        <end position="436"/>
    </location>
</feature>
<dbReference type="FunFam" id="1.20.1250.20:FF:000055">
    <property type="entry name" value="Facilitated trehalose transporter Tret1-2 homolog"/>
    <property type="match status" value="1"/>
</dbReference>
<evidence type="ECO:0000256" key="2">
    <source>
        <dbReference type="ARBA" id="ARBA00022475"/>
    </source>
</evidence>
<dbReference type="InterPro" id="IPR044775">
    <property type="entry name" value="MFS_ERD6/Tret1-like"/>
</dbReference>
<evidence type="ECO:0000313" key="12">
    <source>
        <dbReference type="Proteomes" id="UP001153712"/>
    </source>
</evidence>
<reference evidence="11" key="1">
    <citation type="submission" date="2022-01" db="EMBL/GenBank/DDBJ databases">
        <authorList>
            <person name="King R."/>
        </authorList>
    </citation>
    <scope>NUCLEOTIDE SEQUENCE</scope>
</reference>
<dbReference type="GO" id="GO:0005886">
    <property type="term" value="C:plasma membrane"/>
    <property type="evidence" value="ECO:0007669"/>
    <property type="project" value="UniProtKB-SubCell"/>
</dbReference>
<feature type="transmembrane region" description="Helical" evidence="9">
    <location>
        <begin position="113"/>
        <end position="133"/>
    </location>
</feature>
<dbReference type="AlphaFoldDB" id="A0A9P0GMN4"/>
<dbReference type="NCBIfam" id="TIGR00879">
    <property type="entry name" value="SP"/>
    <property type="match status" value="1"/>
</dbReference>
<evidence type="ECO:0000256" key="4">
    <source>
        <dbReference type="ARBA" id="ARBA00022989"/>
    </source>
</evidence>
<keyword evidence="2" id="KW-1003">Cell membrane</keyword>
<evidence type="ECO:0000256" key="7">
    <source>
        <dbReference type="ARBA" id="ARBA00024348"/>
    </source>
</evidence>
<dbReference type="OrthoDB" id="6339427at2759"/>
<dbReference type="InterPro" id="IPR003663">
    <property type="entry name" value="Sugar/inositol_transpt"/>
</dbReference>
<evidence type="ECO:0000313" key="11">
    <source>
        <dbReference type="EMBL" id="CAH1158635.1"/>
    </source>
</evidence>
<evidence type="ECO:0000256" key="6">
    <source>
        <dbReference type="ARBA" id="ARBA00023180"/>
    </source>
</evidence>
<feature type="transmembrane region" description="Helical" evidence="9">
    <location>
        <begin position="379"/>
        <end position="404"/>
    </location>
</feature>
<comment type="subcellular location">
    <subcellularLocation>
        <location evidence="1">Cell membrane</location>
        <topology evidence="1">Multi-pass membrane protein</topology>
    </subcellularLocation>
</comment>
<feature type="domain" description="Major facilitator superfamily (MFS) profile" evidence="10">
    <location>
        <begin position="47"/>
        <end position="470"/>
    </location>
</feature>
<organism evidence="11 12">
    <name type="scientific">Phyllotreta striolata</name>
    <name type="common">Striped flea beetle</name>
    <name type="synonym">Crioceris striolata</name>
    <dbReference type="NCBI Taxonomy" id="444603"/>
    <lineage>
        <taxon>Eukaryota</taxon>
        <taxon>Metazoa</taxon>
        <taxon>Ecdysozoa</taxon>
        <taxon>Arthropoda</taxon>
        <taxon>Hexapoda</taxon>
        <taxon>Insecta</taxon>
        <taxon>Pterygota</taxon>
        <taxon>Neoptera</taxon>
        <taxon>Endopterygota</taxon>
        <taxon>Coleoptera</taxon>
        <taxon>Polyphaga</taxon>
        <taxon>Cucujiformia</taxon>
        <taxon>Chrysomeloidea</taxon>
        <taxon>Chrysomelidae</taxon>
        <taxon>Galerucinae</taxon>
        <taxon>Alticini</taxon>
        <taxon>Phyllotreta</taxon>
    </lineage>
</organism>
<feature type="transmembrane region" description="Helical" evidence="9">
    <location>
        <begin position="172"/>
        <end position="193"/>
    </location>
</feature>
<dbReference type="Pfam" id="PF00083">
    <property type="entry name" value="Sugar_tr"/>
    <property type="match status" value="1"/>
</dbReference>
<proteinExistence type="inferred from homology"/>
<evidence type="ECO:0000256" key="8">
    <source>
        <dbReference type="RuleBase" id="RU003346"/>
    </source>
</evidence>
<dbReference type="SUPFAM" id="SSF103473">
    <property type="entry name" value="MFS general substrate transporter"/>
    <property type="match status" value="1"/>
</dbReference>
<dbReference type="GO" id="GO:0051119">
    <property type="term" value="F:sugar transmembrane transporter activity"/>
    <property type="evidence" value="ECO:0007669"/>
    <property type="project" value="InterPro"/>
</dbReference>
<dbReference type="PANTHER" id="PTHR48021:SF96">
    <property type="entry name" value="FACILITATED TREHALOSE TRANSPORTER TRET1-1-RELATED"/>
    <property type="match status" value="1"/>
</dbReference>
<feature type="transmembrane region" description="Helical" evidence="9">
    <location>
        <begin position="84"/>
        <end position="106"/>
    </location>
</feature>
<dbReference type="PROSITE" id="PS50850">
    <property type="entry name" value="MFS"/>
    <property type="match status" value="1"/>
</dbReference>
<name>A0A9P0GMN4_PHYSR</name>
<keyword evidence="5 9" id="KW-0472">Membrane</keyword>
<evidence type="ECO:0000256" key="1">
    <source>
        <dbReference type="ARBA" id="ARBA00004651"/>
    </source>
</evidence>
<evidence type="ECO:0000259" key="10">
    <source>
        <dbReference type="PROSITE" id="PS50850"/>
    </source>
</evidence>
<evidence type="ECO:0000256" key="9">
    <source>
        <dbReference type="SAM" id="Phobius"/>
    </source>
</evidence>
<dbReference type="PANTHER" id="PTHR48021">
    <property type="match status" value="1"/>
</dbReference>
<dbReference type="InterPro" id="IPR050549">
    <property type="entry name" value="MFS_Trehalose_Transporter"/>
</dbReference>
<keyword evidence="4 9" id="KW-1133">Transmembrane helix</keyword>
<protein>
    <recommendedName>
        <fullName evidence="10">Major facilitator superfamily (MFS) profile domain-containing protein</fullName>
    </recommendedName>
</protein>
<keyword evidence="6" id="KW-0325">Glycoprotein</keyword>
<feature type="transmembrane region" description="Helical" evidence="9">
    <location>
        <begin position="448"/>
        <end position="466"/>
    </location>
</feature>
<dbReference type="PROSITE" id="PS00217">
    <property type="entry name" value="SUGAR_TRANSPORT_2"/>
    <property type="match status" value="1"/>
</dbReference>
<sequence length="503" mass="56138">MNKDNNLRMVVQEIEPLQKKDLEEAPEHEVKPSGFPRLKFLKRQLFAAIAVSWVSLIIGYSSAFSAPAEHSIKRDFNLQGDSEISWMSSFMPLGALIGGLGGGSLIEYIGRKWTILLTNILFFVAWFVCYFAQNYIYLYIGRILSGVSVGIASLTLPVYTAETLQPEVRGSLGLLSTVLGNIGILICFSFGIYYEWKGLSMIGVLLCVPFMVMIWFIPETPKFLLAQNDEAKARKALQWLRGAKTDVEKEFVDMQKFQKETANDSENLLVLFKKKNMKLLGIELGLMFFQQFSGINGIIFYITGLFDKSGSNINADVCTTIVGVVNFAATFVASMLIDRLGRKVLLYISSVSMAISLAVLGLFFYLKDVVLMDLHSVDWLPLVCFMTYVLGFSLGFGPIPWLMLGEILPAKIRGPAASISTAFSWTCTFVVTKTSLYFIDTIGAHYTFWMYGFIVCCSLLFSIFIVPETKGFTLADIERKLTGVKVRRISSLANIKPTPSFIG</sequence>
<keyword evidence="12" id="KW-1185">Reference proteome</keyword>
<feature type="transmembrane region" description="Helical" evidence="9">
    <location>
        <begin position="139"/>
        <end position="160"/>
    </location>
</feature>
<dbReference type="InterPro" id="IPR005828">
    <property type="entry name" value="MFS_sugar_transport-like"/>
</dbReference>
<comment type="similarity">
    <text evidence="7">Belongs to the major facilitator superfamily. Sugar transporter (TC 2.A.1.1) family. Trehalose transporter subfamily.</text>
</comment>
<evidence type="ECO:0000256" key="5">
    <source>
        <dbReference type="ARBA" id="ARBA00023136"/>
    </source>
</evidence>
<feature type="transmembrane region" description="Helical" evidence="9">
    <location>
        <begin position="45"/>
        <end position="64"/>
    </location>
</feature>
<accession>A0A9P0GMN4</accession>
<feature type="transmembrane region" description="Helical" evidence="9">
    <location>
        <begin position="279"/>
        <end position="302"/>
    </location>
</feature>
<dbReference type="CDD" id="cd17358">
    <property type="entry name" value="MFS_GLUT6_8_Class3_like"/>
    <property type="match status" value="1"/>
</dbReference>
<dbReference type="Gene3D" id="1.20.1250.20">
    <property type="entry name" value="MFS general substrate transporter like domains"/>
    <property type="match status" value="1"/>
</dbReference>
<keyword evidence="8" id="KW-0813">Transport</keyword>